<dbReference type="Proteomes" id="UP000594262">
    <property type="component" value="Unplaced"/>
</dbReference>
<sequence length="110" mass="12444">MTFKLAAQWLTNTFLKGGKTEALSTPGLLKRKENKRLYLAIQTVEGLQTTVKTFTSLMQELLVEYPGFYTLGGRLSQPTSTSTYGYGQVVLIFLLLNYCYSIVLLDFSWI</sequence>
<accession>A0A7M6DRB1</accession>
<name>A0A7M6DRB1_9CNID</name>
<dbReference type="AlphaFoldDB" id="A0A7M6DRB1"/>
<keyword evidence="1" id="KW-0812">Transmembrane</keyword>
<feature type="transmembrane region" description="Helical" evidence="1">
    <location>
        <begin position="84"/>
        <end position="105"/>
    </location>
</feature>
<evidence type="ECO:0000313" key="3">
    <source>
        <dbReference type="Proteomes" id="UP000594262"/>
    </source>
</evidence>
<organism evidence="2 3">
    <name type="scientific">Clytia hemisphaerica</name>
    <dbReference type="NCBI Taxonomy" id="252671"/>
    <lineage>
        <taxon>Eukaryota</taxon>
        <taxon>Metazoa</taxon>
        <taxon>Cnidaria</taxon>
        <taxon>Hydrozoa</taxon>
        <taxon>Hydroidolina</taxon>
        <taxon>Leptothecata</taxon>
        <taxon>Obeliida</taxon>
        <taxon>Clytiidae</taxon>
        <taxon>Clytia</taxon>
    </lineage>
</organism>
<evidence type="ECO:0000313" key="2">
    <source>
        <dbReference type="EnsemblMetazoa" id="CLYHEMP023941.1"/>
    </source>
</evidence>
<dbReference type="OrthoDB" id="10063305at2759"/>
<evidence type="ECO:0000256" key="1">
    <source>
        <dbReference type="SAM" id="Phobius"/>
    </source>
</evidence>
<keyword evidence="1" id="KW-1133">Transmembrane helix</keyword>
<reference evidence="2" key="1">
    <citation type="submission" date="2021-01" db="UniProtKB">
        <authorList>
            <consortium name="EnsemblMetazoa"/>
        </authorList>
    </citation>
    <scope>IDENTIFICATION</scope>
</reference>
<protein>
    <submittedName>
        <fullName evidence="2">Uncharacterized protein</fullName>
    </submittedName>
</protein>
<dbReference type="EnsemblMetazoa" id="CLYHEMT023941.1">
    <property type="protein sequence ID" value="CLYHEMP023941.1"/>
    <property type="gene ID" value="CLYHEMG023941"/>
</dbReference>
<proteinExistence type="predicted"/>
<keyword evidence="1" id="KW-0472">Membrane</keyword>
<keyword evidence="3" id="KW-1185">Reference proteome</keyword>